<dbReference type="Gene3D" id="3.40.50.300">
    <property type="entry name" value="P-loop containing nucleotide triphosphate hydrolases"/>
    <property type="match status" value="1"/>
</dbReference>
<organism evidence="1 2">
    <name type="scientific">Proteus penneri</name>
    <dbReference type="NCBI Taxonomy" id="102862"/>
    <lineage>
        <taxon>Bacteria</taxon>
        <taxon>Pseudomonadati</taxon>
        <taxon>Pseudomonadota</taxon>
        <taxon>Gammaproteobacteria</taxon>
        <taxon>Enterobacterales</taxon>
        <taxon>Morganellaceae</taxon>
        <taxon>Proteus</taxon>
    </lineage>
</organism>
<proteinExistence type="predicted"/>
<dbReference type="InterPro" id="IPR027417">
    <property type="entry name" value="P-loop_NTPase"/>
</dbReference>
<evidence type="ECO:0000313" key="2">
    <source>
        <dbReference type="Proteomes" id="UP000183920"/>
    </source>
</evidence>
<dbReference type="Proteomes" id="UP000183920">
    <property type="component" value="Unassembled WGS sequence"/>
</dbReference>
<name>A0A0G4QB36_9GAMM</name>
<evidence type="ECO:0008006" key="3">
    <source>
        <dbReference type="Google" id="ProtNLM"/>
    </source>
</evidence>
<gene>
    <name evidence="1" type="ORF">BN1804_02316</name>
</gene>
<sequence>MSEALQKSPEEQLIEDIASFTHDPLGYAYYAFPWGEAGGELEEYNGPRQWQAEALNEIGEHLRNPKTRHQPLLLARASGHGIGKSAFISMIIKWGMDTCEDCKVVVTANTENQLRTKTWPEIAKWQRLSLTNNWFTCTKTAIYSNDPNHANAWRADAVPWSENNTEAFAGLHNKGKRIILVFDEASNIADLVWEVAEGALTDEGTEIIWIAFGNPTRNTGRFRECFRKFKHRWNTKQIDSRTVEGSNKEQIKNWEEDYGEDSDFFKVRVRGVFPSASELQFIPTGLTDEAMKRIVTQAEVAHAPVIIGVDPAYSGVDDAVIYLRQGLFSKCLWTGFKTTDDVVMAKRIADFEDQYKADAVHIDFGYGTGIHSIGTSWGRVWRLIKFGGASTDPQMLNKRGEMYNSVKTWLKIGGAIDDQETADDLSCGEYKVRVIDSKIVLEDKTEIKKRLGRSPGKGDALALTFAYPVTKIDRNYSSPHSGVNVSNSDYDPFA</sequence>
<accession>A0A0G4QB36</accession>
<dbReference type="AlphaFoldDB" id="A0A0G4QB36"/>
<dbReference type="RefSeq" id="WP_072064155.1">
    <property type="nucleotide sequence ID" value="NZ_CVRY01000004.1"/>
</dbReference>
<dbReference type="EMBL" id="CVRY01000004">
    <property type="protein sequence ID" value="CRL63068.1"/>
    <property type="molecule type" value="Genomic_DNA"/>
</dbReference>
<protein>
    <recommendedName>
        <fullName evidence="3">Terminase-like family protein</fullName>
    </recommendedName>
</protein>
<evidence type="ECO:0000313" key="1">
    <source>
        <dbReference type="EMBL" id="CRL63068.1"/>
    </source>
</evidence>
<dbReference type="Gene3D" id="3.30.420.240">
    <property type="match status" value="1"/>
</dbReference>
<reference evidence="2" key="1">
    <citation type="submission" date="2015-06" db="EMBL/GenBank/DDBJ databases">
        <authorList>
            <person name="Urmite Genomes"/>
        </authorList>
    </citation>
    <scope>NUCLEOTIDE SEQUENCE [LARGE SCALE GENOMIC DNA]</scope>
    <source>
        <strain evidence="2">CSUR P1867</strain>
    </source>
</reference>